<feature type="chain" id="PRO_5015426832" description="DUF2946 domain-containing protein" evidence="1">
    <location>
        <begin position="23"/>
        <end position="127"/>
    </location>
</feature>
<proteinExistence type="predicted"/>
<dbReference type="AlphaFoldDB" id="A0A2T8HXV5"/>
<keyword evidence="3" id="KW-1185">Reference proteome</keyword>
<dbReference type="Proteomes" id="UP000245911">
    <property type="component" value="Unassembled WGS sequence"/>
</dbReference>
<name>A0A2T8HXV5_9RHOB</name>
<evidence type="ECO:0000256" key="1">
    <source>
        <dbReference type="SAM" id="SignalP"/>
    </source>
</evidence>
<dbReference type="InterPro" id="IPR021333">
    <property type="entry name" value="DUF2946"/>
</dbReference>
<organism evidence="2 3">
    <name type="scientific">Pararhodobacter oceanensis</name>
    <dbReference type="NCBI Taxonomy" id="2172121"/>
    <lineage>
        <taxon>Bacteria</taxon>
        <taxon>Pseudomonadati</taxon>
        <taxon>Pseudomonadota</taxon>
        <taxon>Alphaproteobacteria</taxon>
        <taxon>Rhodobacterales</taxon>
        <taxon>Paracoccaceae</taxon>
        <taxon>Pararhodobacter</taxon>
    </lineage>
</organism>
<evidence type="ECO:0000313" key="2">
    <source>
        <dbReference type="EMBL" id="PVH30265.1"/>
    </source>
</evidence>
<dbReference type="EMBL" id="QDKM01000001">
    <property type="protein sequence ID" value="PVH30265.1"/>
    <property type="molecule type" value="Genomic_DNA"/>
</dbReference>
<dbReference type="Pfam" id="PF11162">
    <property type="entry name" value="DUF2946"/>
    <property type="match status" value="1"/>
</dbReference>
<keyword evidence="1" id="KW-0732">Signal</keyword>
<comment type="caution">
    <text evidence="2">The sequence shown here is derived from an EMBL/GenBank/DDBJ whole genome shotgun (WGS) entry which is preliminary data.</text>
</comment>
<accession>A0A2T8HXV5</accession>
<dbReference type="OrthoDB" id="7361374at2"/>
<feature type="signal peptide" evidence="1">
    <location>
        <begin position="1"/>
        <end position="22"/>
    </location>
</feature>
<gene>
    <name evidence="2" type="ORF">DDE20_01510</name>
</gene>
<evidence type="ECO:0000313" key="3">
    <source>
        <dbReference type="Proteomes" id="UP000245911"/>
    </source>
</evidence>
<sequence>MSNRIGSFLVALCTSLSLIASSAVIGVAQGRSDPRHDQLTEMVICDRQGGTSTIYVDDAGNRADPDQHCDLLPCRDCLSAVAFFTPPLVSAPAALRFAAPAHDALQHDSIPVRAPVFHPARAPPTEV</sequence>
<reference evidence="2 3" key="1">
    <citation type="submission" date="2018-04" db="EMBL/GenBank/DDBJ databases">
        <title>Pararhodobacter oceanense sp. nov., isolated from marine intertidal sediment.</title>
        <authorList>
            <person name="Wang X.-L."/>
            <person name="Du Z.-J."/>
        </authorList>
    </citation>
    <scope>NUCLEOTIDE SEQUENCE [LARGE SCALE GENOMIC DNA]</scope>
    <source>
        <strain evidence="2 3">AM505</strain>
    </source>
</reference>
<evidence type="ECO:0008006" key="4">
    <source>
        <dbReference type="Google" id="ProtNLM"/>
    </source>
</evidence>
<dbReference type="RefSeq" id="WP_116556673.1">
    <property type="nucleotide sequence ID" value="NZ_QDKM01000001.1"/>
</dbReference>
<protein>
    <recommendedName>
        <fullName evidence="4">DUF2946 domain-containing protein</fullName>
    </recommendedName>
</protein>